<comment type="caution">
    <text evidence="3">The sequence shown here is derived from an EMBL/GenBank/DDBJ whole genome shotgun (WGS) entry which is preliminary data.</text>
</comment>
<feature type="domain" description="Teneurin-like YD-shell" evidence="2">
    <location>
        <begin position="7"/>
        <end position="190"/>
    </location>
</feature>
<dbReference type="PANTHER" id="PTHR32305">
    <property type="match status" value="1"/>
</dbReference>
<sequence length="336" mass="37483">MTGLLNNGYSHDAAGHLIGETGWTHRYNDVGRMVQSSQGSTSVTYQYNALGQRVKKAAANTTLFAYDDQGQLLGEYGATGQATQETVWLDNIPVAALLGPTAPKLYYVWADHLGTPRQLSDPQADNKVVWEWAIAEAFGNSQANSDPDGDGQQVTYNLRFPGQYADVETGRYYNYFRDYDPRIGRYIQSDPIGLAGGINSYAYGLNNSLKYVDPLGLMGVDYSQAELAKITAHLTNVARLQGENFFTSPVFSVERDMLKRLYAGMGSSFDVGFFLHESLEADICKKKFAGKNPATMTEGEINYILRQAHEETLKKQQNRSSDLYHPNVIQKNRKYF</sequence>
<protein>
    <submittedName>
        <fullName evidence="3">RHS repeat-associated core domain-containing protein</fullName>
    </submittedName>
</protein>
<dbReference type="InterPro" id="IPR022385">
    <property type="entry name" value="Rhs_assc_core"/>
</dbReference>
<name>A0A4U0PUE7_9NEIS</name>
<proteinExistence type="predicted"/>
<dbReference type="RefSeq" id="WP_136773847.1">
    <property type="nucleotide sequence ID" value="NZ_SUMF01000015.1"/>
</dbReference>
<gene>
    <name evidence="3" type="ORF">FAZ21_12880</name>
</gene>
<dbReference type="OrthoDB" id="8590024at2"/>
<dbReference type="Gene3D" id="2.180.10.10">
    <property type="entry name" value="RHS repeat-associated core"/>
    <property type="match status" value="1"/>
</dbReference>
<keyword evidence="1" id="KW-0677">Repeat</keyword>
<evidence type="ECO:0000313" key="4">
    <source>
        <dbReference type="Proteomes" id="UP000310016"/>
    </source>
</evidence>
<accession>A0A4U0PUE7</accession>
<dbReference type="PANTHER" id="PTHR32305:SF15">
    <property type="entry name" value="PROTEIN RHSA-RELATED"/>
    <property type="match status" value="1"/>
</dbReference>
<dbReference type="InterPro" id="IPR056823">
    <property type="entry name" value="TEN-like_YD-shell"/>
</dbReference>
<evidence type="ECO:0000313" key="3">
    <source>
        <dbReference type="EMBL" id="TJZ72019.1"/>
    </source>
</evidence>
<evidence type="ECO:0000256" key="1">
    <source>
        <dbReference type="ARBA" id="ARBA00022737"/>
    </source>
</evidence>
<dbReference type="InterPro" id="IPR050708">
    <property type="entry name" value="T6SS_VgrG/RHS"/>
</dbReference>
<dbReference type="Proteomes" id="UP000310016">
    <property type="component" value="Unassembled WGS sequence"/>
</dbReference>
<dbReference type="AlphaFoldDB" id="A0A4U0PUE7"/>
<keyword evidence="4" id="KW-1185">Reference proteome</keyword>
<evidence type="ECO:0000259" key="2">
    <source>
        <dbReference type="Pfam" id="PF25023"/>
    </source>
</evidence>
<dbReference type="Pfam" id="PF25023">
    <property type="entry name" value="TEN_YD-shell"/>
    <property type="match status" value="1"/>
</dbReference>
<dbReference type="EMBL" id="SUMF01000015">
    <property type="protein sequence ID" value="TJZ72019.1"/>
    <property type="molecule type" value="Genomic_DNA"/>
</dbReference>
<organism evidence="3 4">
    <name type="scientific">Chitiniphilus eburneus</name>
    <dbReference type="NCBI Taxonomy" id="2571148"/>
    <lineage>
        <taxon>Bacteria</taxon>
        <taxon>Pseudomonadati</taxon>
        <taxon>Pseudomonadota</taxon>
        <taxon>Betaproteobacteria</taxon>
        <taxon>Neisseriales</taxon>
        <taxon>Chitinibacteraceae</taxon>
        <taxon>Chitiniphilus</taxon>
    </lineage>
</organism>
<reference evidence="3 4" key="1">
    <citation type="submission" date="2019-04" db="EMBL/GenBank/DDBJ databases">
        <title>Chitiniphilus eburnea sp. nov., a novel chitinolytic bacterium isolated from aquaculture sludge.</title>
        <authorList>
            <person name="Sheng M."/>
        </authorList>
    </citation>
    <scope>NUCLEOTIDE SEQUENCE [LARGE SCALE GENOMIC DNA]</scope>
    <source>
        <strain evidence="3 4">HX-2-15</strain>
    </source>
</reference>
<dbReference type="NCBIfam" id="TIGR03696">
    <property type="entry name" value="Rhs_assc_core"/>
    <property type="match status" value="1"/>
</dbReference>